<evidence type="ECO:0000313" key="6">
    <source>
        <dbReference type="Proteomes" id="UP000509638"/>
    </source>
</evidence>
<evidence type="ECO:0000313" key="5">
    <source>
        <dbReference type="EMBL" id="QLD11830.1"/>
    </source>
</evidence>
<protein>
    <submittedName>
        <fullName evidence="5">2-dehydro-3-deoxyglucarate aldolase</fullName>
    </submittedName>
</protein>
<dbReference type="InterPro" id="IPR015813">
    <property type="entry name" value="Pyrv/PenolPyrv_kinase-like_dom"/>
</dbReference>
<dbReference type="InterPro" id="IPR050251">
    <property type="entry name" value="HpcH-HpaI_aldolase"/>
</dbReference>
<dbReference type="Proteomes" id="UP000509638">
    <property type="component" value="Chromosome"/>
</dbReference>
<dbReference type="RefSeq" id="WP_178012100.1">
    <property type="nucleotide sequence ID" value="NZ_CP058316.1"/>
</dbReference>
<feature type="domain" description="HpcH/HpaI aldolase/citrate lyase" evidence="4">
    <location>
        <begin position="34"/>
        <end position="235"/>
    </location>
</feature>
<evidence type="ECO:0000256" key="3">
    <source>
        <dbReference type="ARBA" id="ARBA00023239"/>
    </source>
</evidence>
<gene>
    <name evidence="5" type="ORF">HW566_08650</name>
</gene>
<dbReference type="Pfam" id="PF03328">
    <property type="entry name" value="HpcH_HpaI"/>
    <property type="match status" value="1"/>
</dbReference>
<name>A0A7D5EXN6_9MICO</name>
<dbReference type="Gene3D" id="3.20.20.60">
    <property type="entry name" value="Phosphoenolpyruvate-binding domains"/>
    <property type="match status" value="1"/>
</dbReference>
<proteinExistence type="inferred from homology"/>
<dbReference type="SUPFAM" id="SSF51621">
    <property type="entry name" value="Phosphoenolpyruvate/pyruvate domain"/>
    <property type="match status" value="1"/>
</dbReference>
<evidence type="ECO:0000256" key="2">
    <source>
        <dbReference type="ARBA" id="ARBA00022723"/>
    </source>
</evidence>
<dbReference type="PANTHER" id="PTHR30502">
    <property type="entry name" value="2-KETO-3-DEOXY-L-RHAMNONATE ALDOLASE"/>
    <property type="match status" value="1"/>
</dbReference>
<dbReference type="InterPro" id="IPR040442">
    <property type="entry name" value="Pyrv_kinase-like_dom_sf"/>
</dbReference>
<accession>A0A7D5EXN6</accession>
<organism evidence="5 6">
    <name type="scientific">Microbacterium oleivorans</name>
    <dbReference type="NCBI Taxonomy" id="273677"/>
    <lineage>
        <taxon>Bacteria</taxon>
        <taxon>Bacillati</taxon>
        <taxon>Actinomycetota</taxon>
        <taxon>Actinomycetes</taxon>
        <taxon>Micrococcales</taxon>
        <taxon>Microbacteriaceae</taxon>
        <taxon>Microbacterium</taxon>
    </lineage>
</organism>
<keyword evidence="3" id="KW-0456">Lyase</keyword>
<dbReference type="AlphaFoldDB" id="A0A7D5EXN6"/>
<evidence type="ECO:0000256" key="1">
    <source>
        <dbReference type="ARBA" id="ARBA00005568"/>
    </source>
</evidence>
<sequence length="255" mass="26164">MPAPSAPPRGPSLRARADAGERLIGALLRMPGEELVEMLAVADFDFVLIDGEHGPADIVPLRQHIAVAAAHGVPVIVRVGEGDAGMILRVLDQGAQGILAPHIDDPAGAAAVVSAAHYPPAGTRGFATYSRAGRFGETDAAEHRDWYLQNTLVLGMIESPAGVAAADGIARTPGLDGIMIGPADLAASSGPDDPSVAAASARVNRAVADAGRLRMDIVGTPEAAAAAFADGAHLVVYNLAHSLMRHLRGLRAARD</sequence>
<dbReference type="PANTHER" id="PTHR30502:SF0">
    <property type="entry name" value="PHOSPHOENOLPYRUVATE CARBOXYLASE FAMILY PROTEIN"/>
    <property type="match status" value="1"/>
</dbReference>
<dbReference type="GO" id="GO:0016832">
    <property type="term" value="F:aldehyde-lyase activity"/>
    <property type="evidence" value="ECO:0007669"/>
    <property type="project" value="TreeGrafter"/>
</dbReference>
<dbReference type="EMBL" id="CP058316">
    <property type="protein sequence ID" value="QLD11830.1"/>
    <property type="molecule type" value="Genomic_DNA"/>
</dbReference>
<dbReference type="GO" id="GO:0046872">
    <property type="term" value="F:metal ion binding"/>
    <property type="evidence" value="ECO:0007669"/>
    <property type="project" value="UniProtKB-KW"/>
</dbReference>
<reference evidence="5 6" key="1">
    <citation type="submission" date="2020-06" db="EMBL/GenBank/DDBJ databases">
        <authorList>
            <person name="Jo H."/>
        </authorList>
    </citation>
    <scope>NUCLEOTIDE SEQUENCE [LARGE SCALE GENOMIC DNA]</scope>
    <source>
        <strain evidence="5 6">I46</strain>
    </source>
</reference>
<keyword evidence="2" id="KW-0479">Metal-binding</keyword>
<comment type="similarity">
    <text evidence="1">Belongs to the HpcH/HpaI aldolase family.</text>
</comment>
<evidence type="ECO:0000259" key="4">
    <source>
        <dbReference type="Pfam" id="PF03328"/>
    </source>
</evidence>
<dbReference type="GO" id="GO:0005737">
    <property type="term" value="C:cytoplasm"/>
    <property type="evidence" value="ECO:0007669"/>
    <property type="project" value="TreeGrafter"/>
</dbReference>
<dbReference type="InterPro" id="IPR005000">
    <property type="entry name" value="Aldolase/citrate-lyase_domain"/>
</dbReference>